<keyword evidence="21" id="KW-1185">Reference proteome</keyword>
<dbReference type="HAMAP" id="MF_00394">
    <property type="entry name" value="NAD_Glyc3P_dehydrog"/>
    <property type="match status" value="1"/>
</dbReference>
<dbReference type="InterPro" id="IPR006109">
    <property type="entry name" value="G3P_DH_NAD-dep_C"/>
</dbReference>
<keyword evidence="2 13" id="KW-0444">Lipid biosynthesis</keyword>
<dbReference type="PANTHER" id="PTHR11728">
    <property type="entry name" value="GLYCEROL-3-PHOSPHATE DEHYDROGENASE"/>
    <property type="match status" value="1"/>
</dbReference>
<evidence type="ECO:0000256" key="16">
    <source>
        <dbReference type="PIRSR" id="PIRSR000114-3"/>
    </source>
</evidence>
<keyword evidence="5 13" id="KW-0520">NAD</keyword>
<dbReference type="Proteomes" id="UP000186323">
    <property type="component" value="Chromosome I"/>
</dbReference>
<feature type="domain" description="Glycerol-3-phosphate dehydrogenase NAD-dependent C-terminal" evidence="19">
    <location>
        <begin position="179"/>
        <end position="319"/>
    </location>
</feature>
<dbReference type="SUPFAM" id="SSF48179">
    <property type="entry name" value="6-phosphogluconate dehydrogenase C-terminal domain-like"/>
    <property type="match status" value="1"/>
</dbReference>
<dbReference type="SUPFAM" id="SSF51735">
    <property type="entry name" value="NAD(P)-binding Rossmann-fold domains"/>
    <property type="match status" value="1"/>
</dbReference>
<feature type="binding site" evidence="13">
    <location>
        <position position="12"/>
    </location>
    <ligand>
        <name>NADPH</name>
        <dbReference type="ChEBI" id="CHEBI:57783"/>
    </ligand>
</feature>
<dbReference type="FunFam" id="1.10.1040.10:FF:000001">
    <property type="entry name" value="Glycerol-3-phosphate dehydrogenase [NAD(P)+]"/>
    <property type="match status" value="1"/>
</dbReference>
<dbReference type="PRINTS" id="PR00077">
    <property type="entry name" value="GPDHDRGNASE"/>
</dbReference>
<dbReference type="GO" id="GO:0051287">
    <property type="term" value="F:NAD binding"/>
    <property type="evidence" value="ECO:0007669"/>
    <property type="project" value="InterPro"/>
</dbReference>
<evidence type="ECO:0000256" key="7">
    <source>
        <dbReference type="ARBA" id="ARBA00023209"/>
    </source>
</evidence>
<evidence type="ECO:0000313" key="21">
    <source>
        <dbReference type="Proteomes" id="UP000186323"/>
    </source>
</evidence>
<dbReference type="InterPro" id="IPR036291">
    <property type="entry name" value="NAD(P)-bd_dom_sf"/>
</dbReference>
<feature type="binding site" evidence="13">
    <location>
        <position position="139"/>
    </location>
    <ligand>
        <name>NADPH</name>
        <dbReference type="ChEBI" id="CHEBI:57783"/>
    </ligand>
</feature>
<comment type="catalytic activity">
    <reaction evidence="9">
        <text>sn-glycerol 3-phosphate + NADP(+) = dihydroxyacetone phosphate + NADPH + H(+)</text>
        <dbReference type="Rhea" id="RHEA:11096"/>
        <dbReference type="ChEBI" id="CHEBI:15378"/>
        <dbReference type="ChEBI" id="CHEBI:57597"/>
        <dbReference type="ChEBI" id="CHEBI:57642"/>
        <dbReference type="ChEBI" id="CHEBI:57783"/>
        <dbReference type="ChEBI" id="CHEBI:58349"/>
        <dbReference type="EC" id="1.1.1.94"/>
    </reaction>
    <physiologicalReaction direction="right-to-left" evidence="9">
        <dbReference type="Rhea" id="RHEA:11098"/>
    </physiologicalReaction>
</comment>
<keyword evidence="13" id="KW-0963">Cytoplasm</keyword>
<comment type="similarity">
    <text evidence="1 13 17">Belongs to the NAD-dependent glycerol-3-phosphate dehydrogenase family.</text>
</comment>
<keyword evidence="4 13" id="KW-0560">Oxidoreductase</keyword>
<evidence type="ECO:0000259" key="19">
    <source>
        <dbReference type="Pfam" id="PF07479"/>
    </source>
</evidence>
<dbReference type="GO" id="GO:0005829">
    <property type="term" value="C:cytosol"/>
    <property type="evidence" value="ECO:0007669"/>
    <property type="project" value="TreeGrafter"/>
</dbReference>
<dbReference type="GO" id="GO:0008654">
    <property type="term" value="P:phospholipid biosynthetic process"/>
    <property type="evidence" value="ECO:0007669"/>
    <property type="project" value="UniProtKB-KW"/>
</dbReference>
<dbReference type="Pfam" id="PF07479">
    <property type="entry name" value="NAD_Gly3P_dh_C"/>
    <property type="match status" value="1"/>
</dbReference>
<feature type="binding site" evidence="13">
    <location>
        <position position="255"/>
    </location>
    <ligand>
        <name>sn-glycerol 3-phosphate</name>
        <dbReference type="ChEBI" id="CHEBI:57597"/>
    </ligand>
</feature>
<keyword evidence="8 13" id="KW-1208">Phospholipid metabolism</keyword>
<evidence type="ECO:0000256" key="12">
    <source>
        <dbReference type="ARBA" id="ARBA00080511"/>
    </source>
</evidence>
<dbReference type="InterPro" id="IPR008927">
    <property type="entry name" value="6-PGluconate_DH-like_C_sf"/>
</dbReference>
<feature type="binding site" evidence="13">
    <location>
        <position position="254"/>
    </location>
    <ligand>
        <name>NADPH</name>
        <dbReference type="ChEBI" id="CHEBI:57783"/>
    </ligand>
</feature>
<evidence type="ECO:0000256" key="6">
    <source>
        <dbReference type="ARBA" id="ARBA00023098"/>
    </source>
</evidence>
<evidence type="ECO:0000256" key="13">
    <source>
        <dbReference type="HAMAP-Rule" id="MF_00394"/>
    </source>
</evidence>
<comment type="caution">
    <text evidence="13">Lacks conserved residue(s) required for the propagation of feature annotation.</text>
</comment>
<feature type="binding site" evidence="13">
    <location>
        <position position="243"/>
    </location>
    <ligand>
        <name>sn-glycerol 3-phosphate</name>
        <dbReference type="ChEBI" id="CHEBI:57597"/>
    </ligand>
</feature>
<feature type="binding site" evidence="13">
    <location>
        <position position="105"/>
    </location>
    <ligand>
        <name>NADPH</name>
        <dbReference type="ChEBI" id="CHEBI:57783"/>
    </ligand>
</feature>
<feature type="binding site" evidence="15">
    <location>
        <position position="105"/>
    </location>
    <ligand>
        <name>substrate</name>
    </ligand>
</feature>
<feature type="binding site" evidence="13">
    <location>
        <position position="137"/>
    </location>
    <ligand>
        <name>sn-glycerol 3-phosphate</name>
        <dbReference type="ChEBI" id="CHEBI:57597"/>
    </ligand>
</feature>
<dbReference type="GO" id="GO:0141153">
    <property type="term" value="F:glycerol-3-phosphate dehydrogenase (NADP+) activity"/>
    <property type="evidence" value="ECO:0007669"/>
    <property type="project" value="RHEA"/>
</dbReference>
<feature type="binding site" evidence="13">
    <location>
        <position position="278"/>
    </location>
    <ligand>
        <name>NADPH</name>
        <dbReference type="ChEBI" id="CHEBI:57783"/>
    </ligand>
</feature>
<dbReference type="GO" id="GO:0046167">
    <property type="term" value="P:glycerol-3-phosphate biosynthetic process"/>
    <property type="evidence" value="ECO:0007669"/>
    <property type="project" value="UniProtKB-UniRule"/>
</dbReference>
<evidence type="ECO:0000313" key="20">
    <source>
        <dbReference type="EMBL" id="SFV74072.1"/>
    </source>
</evidence>
<dbReference type="NCBIfam" id="NF000942">
    <property type="entry name" value="PRK00094.1-4"/>
    <property type="match status" value="1"/>
</dbReference>
<feature type="binding site" evidence="13">
    <location>
        <position position="33"/>
    </location>
    <ligand>
        <name>NADPH</name>
        <dbReference type="ChEBI" id="CHEBI:57783"/>
    </ligand>
</feature>
<keyword evidence="3 13" id="KW-0521">NADP</keyword>
<feature type="binding site" evidence="13">
    <location>
        <position position="13"/>
    </location>
    <ligand>
        <name>NADPH</name>
        <dbReference type="ChEBI" id="CHEBI:57783"/>
    </ligand>
</feature>
<dbReference type="OrthoDB" id="9812273at2"/>
<gene>
    <name evidence="13" type="primary">gpsA</name>
    <name evidence="20" type="ORF">DESPIGER_2250</name>
</gene>
<feature type="binding site" evidence="13">
    <location>
        <position position="190"/>
    </location>
    <ligand>
        <name>sn-glycerol 3-phosphate</name>
        <dbReference type="ChEBI" id="CHEBI:57597"/>
    </ligand>
</feature>
<evidence type="ECO:0000256" key="17">
    <source>
        <dbReference type="RuleBase" id="RU000437"/>
    </source>
</evidence>
<organism evidence="20 21">
    <name type="scientific">Desulfovibrio piger</name>
    <dbReference type="NCBI Taxonomy" id="901"/>
    <lineage>
        <taxon>Bacteria</taxon>
        <taxon>Pseudomonadati</taxon>
        <taxon>Thermodesulfobacteriota</taxon>
        <taxon>Desulfovibrionia</taxon>
        <taxon>Desulfovibrionales</taxon>
        <taxon>Desulfovibrionaceae</taxon>
        <taxon>Desulfovibrio</taxon>
    </lineage>
</organism>
<dbReference type="EC" id="1.1.1.94" evidence="10 13"/>
<keyword evidence="13" id="KW-0547">Nucleotide-binding</keyword>
<comment type="pathway">
    <text evidence="13">Membrane lipid metabolism; glycerophospholipid metabolism.</text>
</comment>
<feature type="binding site" evidence="13">
    <location>
        <position position="135"/>
    </location>
    <ligand>
        <name>sn-glycerol 3-phosphate</name>
        <dbReference type="ChEBI" id="CHEBI:57597"/>
    </ligand>
</feature>
<feature type="binding site" evidence="13">
    <location>
        <position position="254"/>
    </location>
    <ligand>
        <name>sn-glycerol 3-phosphate</name>
        <dbReference type="ChEBI" id="CHEBI:57597"/>
    </ligand>
</feature>
<dbReference type="UniPathway" id="UPA00940"/>
<dbReference type="GO" id="GO:0141152">
    <property type="term" value="F:glycerol-3-phosphate dehydrogenase (NAD+) activity"/>
    <property type="evidence" value="ECO:0007669"/>
    <property type="project" value="RHEA"/>
</dbReference>
<feature type="binding site" evidence="15">
    <location>
        <begin position="254"/>
        <end position="255"/>
    </location>
    <ligand>
        <name>substrate</name>
    </ligand>
</feature>
<feature type="binding site" evidence="16">
    <location>
        <position position="139"/>
    </location>
    <ligand>
        <name>NAD(+)</name>
        <dbReference type="ChEBI" id="CHEBI:57540"/>
    </ligand>
</feature>
<dbReference type="EMBL" id="LT630450">
    <property type="protein sequence ID" value="SFV74072.1"/>
    <property type="molecule type" value="Genomic_DNA"/>
</dbReference>
<name>A0A1K1LHA0_9BACT</name>
<accession>A0A1K1LHA0</accession>
<dbReference type="InterPro" id="IPR013328">
    <property type="entry name" value="6PGD_dom2"/>
</dbReference>
<keyword evidence="7 13" id="KW-0594">Phospholipid biosynthesis</keyword>
<comment type="catalytic activity">
    <reaction evidence="13">
        <text>sn-glycerol 3-phosphate + NAD(+) = dihydroxyacetone phosphate + NADH + H(+)</text>
        <dbReference type="Rhea" id="RHEA:11092"/>
        <dbReference type="ChEBI" id="CHEBI:15378"/>
        <dbReference type="ChEBI" id="CHEBI:57540"/>
        <dbReference type="ChEBI" id="CHEBI:57597"/>
        <dbReference type="ChEBI" id="CHEBI:57642"/>
        <dbReference type="ChEBI" id="CHEBI:57945"/>
        <dbReference type="EC" id="1.1.1.94"/>
    </reaction>
</comment>
<dbReference type="FunFam" id="3.40.50.720:FF:000019">
    <property type="entry name" value="Glycerol-3-phosphate dehydrogenase [NAD(P)+]"/>
    <property type="match status" value="1"/>
</dbReference>
<evidence type="ECO:0000256" key="9">
    <source>
        <dbReference type="ARBA" id="ARBA00052716"/>
    </source>
</evidence>
<evidence type="ECO:0000256" key="2">
    <source>
        <dbReference type="ARBA" id="ARBA00022516"/>
    </source>
</evidence>
<dbReference type="PROSITE" id="PS00957">
    <property type="entry name" value="NAD_G3PDH"/>
    <property type="match status" value="1"/>
</dbReference>
<dbReference type="PANTHER" id="PTHR11728:SF1">
    <property type="entry name" value="GLYCEROL-3-PHOSPHATE DEHYDROGENASE [NAD(+)] 2, CHLOROPLASTIC"/>
    <property type="match status" value="1"/>
</dbReference>
<feature type="binding site" evidence="16">
    <location>
        <begin position="9"/>
        <end position="14"/>
    </location>
    <ligand>
        <name>NAD(+)</name>
        <dbReference type="ChEBI" id="CHEBI:57540"/>
    </ligand>
</feature>
<evidence type="ECO:0000256" key="1">
    <source>
        <dbReference type="ARBA" id="ARBA00011009"/>
    </source>
</evidence>
<dbReference type="PIRSF" id="PIRSF000114">
    <property type="entry name" value="Glycerol-3-P_dh"/>
    <property type="match status" value="1"/>
</dbReference>
<evidence type="ECO:0000259" key="18">
    <source>
        <dbReference type="Pfam" id="PF01210"/>
    </source>
</evidence>
<comment type="subcellular location">
    <subcellularLocation>
        <location evidence="13">Cytoplasm</location>
    </subcellularLocation>
</comment>
<evidence type="ECO:0000256" key="4">
    <source>
        <dbReference type="ARBA" id="ARBA00023002"/>
    </source>
</evidence>
<proteinExistence type="inferred from homology"/>
<protein>
    <recommendedName>
        <fullName evidence="11 13">Glycerol-3-phosphate dehydrogenase [NAD(P)+]</fullName>
        <ecNumber evidence="10 13">1.1.1.94</ecNumber>
    </recommendedName>
    <alternativeName>
        <fullName evidence="13">NAD(P)(+)-dependent glycerol-3-phosphate dehydrogenase</fullName>
    </alternativeName>
    <alternativeName>
        <fullName evidence="12 13">NAD(P)H-dependent dihydroxyacetone-phosphate reductase</fullName>
    </alternativeName>
</protein>
<feature type="domain" description="Glycerol-3-phosphate dehydrogenase NAD-dependent N-terminal" evidence="18">
    <location>
        <begin position="5"/>
        <end position="158"/>
    </location>
</feature>
<dbReference type="GO" id="GO:0005975">
    <property type="term" value="P:carbohydrate metabolic process"/>
    <property type="evidence" value="ECO:0007669"/>
    <property type="project" value="InterPro"/>
</dbReference>
<evidence type="ECO:0000256" key="8">
    <source>
        <dbReference type="ARBA" id="ARBA00023264"/>
    </source>
</evidence>
<dbReference type="InterPro" id="IPR006168">
    <property type="entry name" value="G3P_DH_NAD-dep"/>
</dbReference>
<feature type="binding site" evidence="13">
    <location>
        <position position="105"/>
    </location>
    <ligand>
        <name>sn-glycerol 3-phosphate</name>
        <dbReference type="ChEBI" id="CHEBI:57597"/>
    </ligand>
</feature>
<dbReference type="GO" id="GO:0046168">
    <property type="term" value="P:glycerol-3-phosphate catabolic process"/>
    <property type="evidence" value="ECO:0007669"/>
    <property type="project" value="InterPro"/>
</dbReference>
<dbReference type="NCBIfam" id="NF000940">
    <property type="entry name" value="PRK00094.1-2"/>
    <property type="match status" value="1"/>
</dbReference>
<dbReference type="AlphaFoldDB" id="A0A1K1LHA0"/>
<sequence>MRHTITVAGGGSWGTALAHLLAVRGHRTRLWLRDAAVAGAINSRHENPRYLPGLALHPGLEAGTDPGLLGTELLLLAIPCQQLRGWLHAMRHHLHAEPVLINAAKGLERGSLAPCSRIVAEELTGRPFHYAMLSGPSFAAEVVRDQPTAVVLATAEEALGCRLRELFSCATFRCYSSTDVLGVELGGALKNVMAIAAGVCDGLGLGHNSRAALLTRGLAEMSRIGEACGAQAATFMGLSGLGDLVLTCTGDLSRNRQVGLRLGRGESLEHITSSLGMVAEGVKTTAAVHDLARRLGVDTPVTDAVQGLLHGGESPRKAVMRLMTRTLRQE</sequence>
<comment type="function">
    <text evidence="13">Catalyzes the reduction of the glycolytic intermediate dihydroxyacetone phosphate (DHAP) to sn-glycerol 3-phosphate (G3P), the key precursor for phospholipid synthesis.</text>
</comment>
<evidence type="ECO:0000256" key="5">
    <source>
        <dbReference type="ARBA" id="ARBA00023027"/>
    </source>
</evidence>
<feature type="binding site" evidence="13">
    <location>
        <position position="280"/>
    </location>
    <ligand>
        <name>NADPH</name>
        <dbReference type="ChEBI" id="CHEBI:57783"/>
    </ligand>
</feature>
<feature type="binding site" evidence="13">
    <location>
        <position position="253"/>
    </location>
    <ligand>
        <name>sn-glycerol 3-phosphate</name>
        <dbReference type="ChEBI" id="CHEBI:57597"/>
    </ligand>
</feature>
<evidence type="ECO:0000256" key="3">
    <source>
        <dbReference type="ARBA" id="ARBA00022857"/>
    </source>
</evidence>
<evidence type="ECO:0000256" key="14">
    <source>
        <dbReference type="PIRSR" id="PIRSR000114-1"/>
    </source>
</evidence>
<keyword evidence="6 13" id="KW-0443">Lipid metabolism</keyword>
<dbReference type="Gene3D" id="1.10.1040.10">
    <property type="entry name" value="N-(1-d-carboxylethyl)-l-norvaline Dehydrogenase, domain 2"/>
    <property type="match status" value="1"/>
</dbReference>
<dbReference type="GO" id="GO:0006650">
    <property type="term" value="P:glycerophospholipid metabolic process"/>
    <property type="evidence" value="ECO:0007669"/>
    <property type="project" value="UniProtKB-UniRule"/>
</dbReference>
<dbReference type="RefSeq" id="WP_072336661.1">
    <property type="nucleotide sequence ID" value="NZ_CALJDE010000072.1"/>
</dbReference>
<dbReference type="Pfam" id="PF01210">
    <property type="entry name" value="NAD_Gly3P_dh_N"/>
    <property type="match status" value="1"/>
</dbReference>
<evidence type="ECO:0000256" key="10">
    <source>
        <dbReference type="ARBA" id="ARBA00066687"/>
    </source>
</evidence>
<dbReference type="KEGG" id="dpg:DESPIGER_2250"/>
<reference evidence="21" key="1">
    <citation type="submission" date="2016-10" db="EMBL/GenBank/DDBJ databases">
        <authorList>
            <person name="Wegmann U."/>
        </authorList>
    </citation>
    <scope>NUCLEOTIDE SEQUENCE [LARGE SCALE GENOMIC DNA]</scope>
</reference>
<feature type="binding site" evidence="16">
    <location>
        <position position="254"/>
    </location>
    <ligand>
        <name>NAD(+)</name>
        <dbReference type="ChEBI" id="CHEBI:57540"/>
    </ligand>
</feature>
<dbReference type="InterPro" id="IPR011128">
    <property type="entry name" value="G3P_DH_NAD-dep_N"/>
</dbReference>
<dbReference type="Gene3D" id="3.40.50.720">
    <property type="entry name" value="NAD(P)-binding Rossmann-like Domain"/>
    <property type="match status" value="1"/>
</dbReference>
<evidence type="ECO:0000256" key="15">
    <source>
        <dbReference type="PIRSR" id="PIRSR000114-2"/>
    </source>
</evidence>
<feature type="active site" description="Proton acceptor" evidence="13 14">
    <location>
        <position position="190"/>
    </location>
</feature>
<evidence type="ECO:0000256" key="11">
    <source>
        <dbReference type="ARBA" id="ARBA00069372"/>
    </source>
</evidence>
<feature type="binding site" evidence="13">
    <location>
        <position position="50"/>
    </location>
    <ligand>
        <name>NADPH</name>
        <dbReference type="ChEBI" id="CHEBI:57783"/>
    </ligand>
</feature>